<name>A0ABS9T866_9PSEU</name>
<protein>
    <submittedName>
        <fullName evidence="2">Uncharacterized protein</fullName>
    </submittedName>
</protein>
<proteinExistence type="predicted"/>
<feature type="compositionally biased region" description="Pro residues" evidence="1">
    <location>
        <begin position="207"/>
        <end position="222"/>
    </location>
</feature>
<sequence length="416" mass="42939">MVRAGSGRREASRKDFRPWLWRDAGEQPAGETGTDTDADTDADATTEPEPVAPDAGLGLARLLSIARLTPVQAVALATDVFTELEKRHDERGDAGPIPLRIESVHVGADGRAYLAEDDVPVPVKDSTADAVLEELTAAAWRTTTDSERPTTGPIATLDRATAEARRPDASLAAVASLLREADTASGTEARTELARMVSAVNGGALAPPHPPLTSAPPIAPRPPDPERPPRSLARVLAGRTWKWVLSIVVLVTVVVIEVALLRDTIARDIDAVLEAGRAGSAAPTSTQVFLPIAPVAPTAAGTVTGVDLRAVNQCTPDAECAVRLQVALQPTAAPQTVTWGFQVFDRCTGATTTVPGGEVTVPADGDRAVAVVSVALPPGEALAVLARTDLPSTAASAPVFVPSDASCGTPAAEPSG</sequence>
<feature type="region of interest" description="Disordered" evidence="1">
    <location>
        <begin position="1"/>
        <end position="54"/>
    </location>
</feature>
<feature type="region of interest" description="Disordered" evidence="1">
    <location>
        <begin position="202"/>
        <end position="229"/>
    </location>
</feature>
<feature type="compositionally biased region" description="Basic and acidic residues" evidence="1">
    <location>
        <begin position="7"/>
        <end position="17"/>
    </location>
</feature>
<dbReference type="EMBL" id="JAKXMK010000003">
    <property type="protein sequence ID" value="MCH6164618.1"/>
    <property type="molecule type" value="Genomic_DNA"/>
</dbReference>
<evidence type="ECO:0000313" key="2">
    <source>
        <dbReference type="EMBL" id="MCH6164618.1"/>
    </source>
</evidence>
<dbReference type="RefSeq" id="WP_241034655.1">
    <property type="nucleotide sequence ID" value="NZ_BAAAJF010000009.1"/>
</dbReference>
<reference evidence="2 3" key="1">
    <citation type="submission" date="2022-03" db="EMBL/GenBank/DDBJ databases">
        <title>Pseudonocardia alaer sp. nov., a novel actinomycete isolated from reed forest soil.</title>
        <authorList>
            <person name="Wang L."/>
        </authorList>
    </citation>
    <scope>NUCLEOTIDE SEQUENCE [LARGE SCALE GENOMIC DNA]</scope>
    <source>
        <strain evidence="2 3">Y-16303</strain>
    </source>
</reference>
<dbReference type="Proteomes" id="UP001299970">
    <property type="component" value="Unassembled WGS sequence"/>
</dbReference>
<evidence type="ECO:0000256" key="1">
    <source>
        <dbReference type="SAM" id="MobiDB-lite"/>
    </source>
</evidence>
<organism evidence="2 3">
    <name type="scientific">Pseudonocardia alaniniphila</name>
    <dbReference type="NCBI Taxonomy" id="75291"/>
    <lineage>
        <taxon>Bacteria</taxon>
        <taxon>Bacillati</taxon>
        <taxon>Actinomycetota</taxon>
        <taxon>Actinomycetes</taxon>
        <taxon>Pseudonocardiales</taxon>
        <taxon>Pseudonocardiaceae</taxon>
        <taxon>Pseudonocardia</taxon>
    </lineage>
</organism>
<keyword evidence="3" id="KW-1185">Reference proteome</keyword>
<feature type="compositionally biased region" description="Acidic residues" evidence="1">
    <location>
        <begin position="34"/>
        <end position="46"/>
    </location>
</feature>
<evidence type="ECO:0000313" key="3">
    <source>
        <dbReference type="Proteomes" id="UP001299970"/>
    </source>
</evidence>
<comment type="caution">
    <text evidence="2">The sequence shown here is derived from an EMBL/GenBank/DDBJ whole genome shotgun (WGS) entry which is preliminary data.</text>
</comment>
<accession>A0ABS9T866</accession>
<gene>
    <name evidence="2" type="ORF">MMF94_02885</name>
</gene>